<dbReference type="KEGG" id="sbk:SHEWBE_2651"/>
<dbReference type="EMBL" id="LS483452">
    <property type="protein sequence ID" value="SQH76614.1"/>
    <property type="molecule type" value="Genomic_DNA"/>
</dbReference>
<organism evidence="1 2">
    <name type="scientific">Shewanella benthica</name>
    <dbReference type="NCBI Taxonomy" id="43661"/>
    <lineage>
        <taxon>Bacteria</taxon>
        <taxon>Pseudomonadati</taxon>
        <taxon>Pseudomonadota</taxon>
        <taxon>Gammaproteobacteria</taxon>
        <taxon>Alteromonadales</taxon>
        <taxon>Shewanellaceae</taxon>
        <taxon>Shewanella</taxon>
    </lineage>
</organism>
<accession>A0A330M5D4</accession>
<dbReference type="AlphaFoldDB" id="A0A330M5D4"/>
<protein>
    <submittedName>
        <fullName evidence="1">Uncharacterized protein</fullName>
    </submittedName>
</protein>
<name>A0A330M5D4_9GAMM</name>
<gene>
    <name evidence="1" type="ORF">SHEWBE_2651</name>
</gene>
<reference evidence="2" key="1">
    <citation type="submission" date="2018-06" db="EMBL/GenBank/DDBJ databases">
        <authorList>
            <person name="Cea G.-C."/>
            <person name="William W."/>
        </authorList>
    </citation>
    <scope>NUCLEOTIDE SEQUENCE [LARGE SCALE GENOMIC DNA]</scope>
    <source>
        <strain evidence="2">DB21MT-2</strain>
    </source>
</reference>
<dbReference type="Proteomes" id="UP000250123">
    <property type="component" value="Chromosome SHEWBE"/>
</dbReference>
<evidence type="ECO:0000313" key="2">
    <source>
        <dbReference type="Proteomes" id="UP000250123"/>
    </source>
</evidence>
<proteinExistence type="predicted"/>
<sequence length="61" mass="6790">MKSDKGVLIATFESRYTNTTINKVYNKIYDVINAAGGISIINASLSNNGYTPWVRSRVHII</sequence>
<evidence type="ECO:0000313" key="1">
    <source>
        <dbReference type="EMBL" id="SQH76614.1"/>
    </source>
</evidence>